<reference evidence="7" key="1">
    <citation type="journal article" date="2020" name="Nat. Commun.">
        <title>Genome sequence of the cluster root forming white lupin.</title>
        <authorList>
            <person name="Hufnagel B."/>
            <person name="Marques A."/>
            <person name="Soriano A."/>
            <person name="Marques L."/>
            <person name="Divol F."/>
            <person name="Doumas P."/>
            <person name="Sallet E."/>
            <person name="Mancinotti D."/>
            <person name="Carrere S."/>
            <person name="Marande W."/>
            <person name="Arribat S."/>
            <person name="Keller J."/>
            <person name="Huneau C."/>
            <person name="Blein T."/>
            <person name="Aime D."/>
            <person name="Laguerre M."/>
            <person name="Taylor J."/>
            <person name="Schubert V."/>
            <person name="Nelson M."/>
            <person name="Geu-Flores F."/>
            <person name="Crespi M."/>
            <person name="Gallardo-Guerrero K."/>
            <person name="Delaux P.-M."/>
            <person name="Salse J."/>
            <person name="Berges H."/>
            <person name="Guyot R."/>
            <person name="Gouzy J."/>
            <person name="Peret B."/>
        </authorList>
    </citation>
    <scope>NUCLEOTIDE SEQUENCE [LARGE SCALE GENOMIC DNA]</scope>
    <source>
        <strain evidence="7">cv. Amiga</strain>
    </source>
</reference>
<dbReference type="Proteomes" id="UP000447434">
    <property type="component" value="Chromosome 5"/>
</dbReference>
<sequence length="223" mass="24670">MDDDGGVVKVPSSVITAINFDVLTAEDKEKIAALEINAPGQVISSDLGLPNLSSECSTCGSVDLYSCEGHFGVIKFPFGIFHPYFLSEIAEILNRICPGCKSILRELCTKGEKSMSRINKTSGCKYCAGRSMGWYPRMKFKVSSSSNDLSRRNVIIVDVNDKVPKKKGASGRELPADYWDFVPGDAQQDESCMKLNRRVLSPLQVVYMHIIPVWIMVPVRARI</sequence>
<dbReference type="GO" id="GO:0000428">
    <property type="term" value="C:DNA-directed RNA polymerase complex"/>
    <property type="evidence" value="ECO:0007669"/>
    <property type="project" value="UniProtKB-KW"/>
</dbReference>
<keyword evidence="2 6" id="KW-0240">DNA-directed RNA polymerase</keyword>
<comment type="caution">
    <text evidence="6">The sequence shown here is derived from an EMBL/GenBank/DDBJ whole genome shotgun (WGS) entry which is preliminary data.</text>
</comment>
<dbReference type="EMBL" id="WOCE01000005">
    <property type="protein sequence ID" value="KAE9614167.1"/>
    <property type="molecule type" value="Genomic_DNA"/>
</dbReference>
<dbReference type="Gene3D" id="4.10.860.120">
    <property type="entry name" value="RNA polymerase II, clamp domain"/>
    <property type="match status" value="1"/>
</dbReference>
<gene>
    <name evidence="6" type="ORF">Lalb_Chr05g0225101</name>
</gene>
<keyword evidence="4" id="KW-0548">Nucleotidyltransferase</keyword>
<dbReference type="InterPro" id="IPR045867">
    <property type="entry name" value="DNA-dir_RpoC_beta_prime"/>
</dbReference>
<dbReference type="AlphaFoldDB" id="A0A6A4QL63"/>
<evidence type="ECO:0000313" key="7">
    <source>
        <dbReference type="Proteomes" id="UP000447434"/>
    </source>
</evidence>
<evidence type="ECO:0000256" key="4">
    <source>
        <dbReference type="ARBA" id="ARBA00022695"/>
    </source>
</evidence>
<evidence type="ECO:0000256" key="2">
    <source>
        <dbReference type="ARBA" id="ARBA00022478"/>
    </source>
</evidence>
<dbReference type="GO" id="GO:0003899">
    <property type="term" value="F:DNA-directed RNA polymerase activity"/>
    <property type="evidence" value="ECO:0007669"/>
    <property type="project" value="UniProtKB-EC"/>
</dbReference>
<accession>A0A6A4QL63</accession>
<dbReference type="EC" id="2.7.7.6" evidence="1"/>
<dbReference type="PANTHER" id="PTHR19376:SF36">
    <property type="entry name" value="DNA-DIRECTED RNA POLYMERASE IV SUBUNIT 1"/>
    <property type="match status" value="1"/>
</dbReference>
<evidence type="ECO:0000256" key="5">
    <source>
        <dbReference type="ARBA" id="ARBA00023163"/>
    </source>
</evidence>
<keyword evidence="5" id="KW-0804">Transcription</keyword>
<evidence type="ECO:0000256" key="3">
    <source>
        <dbReference type="ARBA" id="ARBA00022679"/>
    </source>
</evidence>
<organism evidence="6 7">
    <name type="scientific">Lupinus albus</name>
    <name type="common">White lupine</name>
    <name type="synonym">Lupinus termis</name>
    <dbReference type="NCBI Taxonomy" id="3870"/>
    <lineage>
        <taxon>Eukaryota</taxon>
        <taxon>Viridiplantae</taxon>
        <taxon>Streptophyta</taxon>
        <taxon>Embryophyta</taxon>
        <taxon>Tracheophyta</taxon>
        <taxon>Spermatophyta</taxon>
        <taxon>Magnoliopsida</taxon>
        <taxon>eudicotyledons</taxon>
        <taxon>Gunneridae</taxon>
        <taxon>Pentapetalae</taxon>
        <taxon>rosids</taxon>
        <taxon>fabids</taxon>
        <taxon>Fabales</taxon>
        <taxon>Fabaceae</taxon>
        <taxon>Papilionoideae</taxon>
        <taxon>50 kb inversion clade</taxon>
        <taxon>genistoids sensu lato</taxon>
        <taxon>core genistoids</taxon>
        <taxon>Genisteae</taxon>
        <taxon>Lupinus</taxon>
    </lineage>
</organism>
<evidence type="ECO:0000256" key="1">
    <source>
        <dbReference type="ARBA" id="ARBA00012418"/>
    </source>
</evidence>
<evidence type="ECO:0000313" key="6">
    <source>
        <dbReference type="EMBL" id="KAE9614167.1"/>
    </source>
</evidence>
<dbReference type="SUPFAM" id="SSF64484">
    <property type="entry name" value="beta and beta-prime subunits of DNA dependent RNA-polymerase"/>
    <property type="match status" value="1"/>
</dbReference>
<proteinExistence type="predicted"/>
<dbReference type="OrthoDB" id="1720108at2759"/>
<dbReference type="PANTHER" id="PTHR19376">
    <property type="entry name" value="DNA-DIRECTED RNA POLYMERASE"/>
    <property type="match status" value="1"/>
</dbReference>
<keyword evidence="7" id="KW-1185">Reference proteome</keyword>
<name>A0A6A4QL63_LUPAL</name>
<protein>
    <recommendedName>
        <fullName evidence="1">DNA-directed RNA polymerase</fullName>
        <ecNumber evidence="1">2.7.7.6</ecNumber>
    </recommendedName>
</protein>
<dbReference type="GO" id="GO:0006351">
    <property type="term" value="P:DNA-templated transcription"/>
    <property type="evidence" value="ECO:0007669"/>
    <property type="project" value="InterPro"/>
</dbReference>
<keyword evidence="3" id="KW-0808">Transferase</keyword>
<dbReference type="InterPro" id="IPR044893">
    <property type="entry name" value="RNA_pol_Rpb1_clamp_domain"/>
</dbReference>